<dbReference type="AlphaFoldDB" id="A0A2H6LG08"/>
<reference evidence="2" key="1">
    <citation type="journal article" date="2018" name="Genome Announc.">
        <title>Draft Genome Sequence of the Nitrogen-Fixing and Hormogonia-Inducing Cyanobacterium Nostoc cycadae Strain WK-1, Isolated from the Coralloid Roots of Cycas revoluta.</title>
        <authorList>
            <person name="Kanesaki Y."/>
            <person name="Hirose M."/>
            <person name="Hirose Y."/>
            <person name="Fujisawa T."/>
            <person name="Nakamura Y."/>
            <person name="Watanabe S."/>
            <person name="Matsunaga S."/>
            <person name="Uchida H."/>
            <person name="Murakami A."/>
        </authorList>
    </citation>
    <scope>NUCLEOTIDE SEQUENCE [LARGE SCALE GENOMIC DNA]</scope>
    <source>
        <strain evidence="2">WK-1</strain>
    </source>
</reference>
<keyword evidence="2" id="KW-1185">Reference proteome</keyword>
<dbReference type="Proteomes" id="UP000236527">
    <property type="component" value="Unassembled WGS sequence"/>
</dbReference>
<organism evidence="1 2">
    <name type="scientific">Nostoc cycadae WK-1</name>
    <dbReference type="NCBI Taxonomy" id="1861711"/>
    <lineage>
        <taxon>Bacteria</taxon>
        <taxon>Bacillati</taxon>
        <taxon>Cyanobacteriota</taxon>
        <taxon>Cyanophyceae</taxon>
        <taxon>Nostocales</taxon>
        <taxon>Nostocaceae</taxon>
        <taxon>Nostoc</taxon>
    </lineage>
</organism>
<comment type="caution">
    <text evidence="1">The sequence shown here is derived from an EMBL/GenBank/DDBJ whole genome shotgun (WGS) entry which is preliminary data.</text>
</comment>
<dbReference type="EMBL" id="BDGE01000033">
    <property type="protein sequence ID" value="GBE92148.1"/>
    <property type="molecule type" value="Genomic_DNA"/>
</dbReference>
<evidence type="ECO:0000313" key="1">
    <source>
        <dbReference type="EMBL" id="GBE92148.1"/>
    </source>
</evidence>
<name>A0A2H6LG08_9NOSO</name>
<proteinExistence type="predicted"/>
<evidence type="ECO:0000313" key="2">
    <source>
        <dbReference type="Proteomes" id="UP000236527"/>
    </source>
</evidence>
<accession>A0A2H6LG08</accession>
<gene>
    <name evidence="1" type="ORF">NCWK1_1902</name>
</gene>
<protein>
    <submittedName>
        <fullName evidence="1">DNA mismatch repair protein</fullName>
    </submittedName>
</protein>
<sequence>MGILDWLDCSTEVFTIEPFGLEIDMPKIKCLCGELINLSPIPNRQSFHLIWEPLIEKLADNLVTAHQQAQSDEDFEQQVYELLLSIKPKPKFQEAYECFNCKRLVIFARASDNVPAFWYQQERANTDVDSLRSFVDETIDNQADGI</sequence>